<evidence type="ECO:0000313" key="3">
    <source>
        <dbReference type="EMBL" id="GFQ07522.1"/>
    </source>
</evidence>
<dbReference type="Pfam" id="PF07712">
    <property type="entry name" value="SURNod19"/>
    <property type="match status" value="1"/>
</dbReference>
<feature type="chain" id="PRO_5032735439" evidence="2">
    <location>
        <begin position="29"/>
        <end position="495"/>
    </location>
</feature>
<feature type="transmembrane region" description="Helical" evidence="1">
    <location>
        <begin position="430"/>
        <end position="449"/>
    </location>
</feature>
<keyword evidence="4" id="KW-1185">Reference proteome</keyword>
<feature type="signal peptide" evidence="2">
    <location>
        <begin position="1"/>
        <end position="28"/>
    </location>
</feature>
<keyword evidence="1" id="KW-1133">Transmembrane helix</keyword>
<keyword evidence="1" id="KW-0812">Transmembrane</keyword>
<dbReference type="InterPro" id="IPR011692">
    <property type="entry name" value="Stress_up-reg_Nod19"/>
</dbReference>
<dbReference type="OrthoDB" id="1923469at2759"/>
<dbReference type="PANTHER" id="PTHR33390:SF1">
    <property type="entry name" value="STRESS UP-REGULATED NOD 19 PROTEIN"/>
    <property type="match status" value="1"/>
</dbReference>
<dbReference type="EMBL" id="BMAC01001537">
    <property type="protein sequence ID" value="GFQ07522.1"/>
    <property type="molecule type" value="Genomic_DNA"/>
</dbReference>
<keyword evidence="1" id="KW-0472">Membrane</keyword>
<proteinExistence type="predicted"/>
<evidence type="ECO:0000256" key="2">
    <source>
        <dbReference type="SAM" id="SignalP"/>
    </source>
</evidence>
<sequence length="495" mass="54703">MHLLDKGSILLNYLPILFVLLQLQFSQSYPRNYENNKVKTEVFLSPKFVLEPGLVSNKYYFNIDFPRGHIALKSFDAEVVDGKGNPIPLHETYLHHWVLQRYYRRKNAGRVGNYHTDLGFQNPDQIIVGNSGVCDNALTQYFGLGAETRKTSTYVPDPYGIEVGNPADVPVGYEEGWVLNVHAIDTRGAEDKLGCTECRCDLYNMSLSENYKGGVRCCHDETRCKLKEGFQGVKRSLYLRYTVRYVDWEPSIVPVKIYILDVTDVWTKGDESRGVKDRHNCVIEYDIESCPVGMANDGCIHTKSLTVSLPAGGDLIYGVGHQHAGATATTLYGEGGRLICSSIPNYGQGDEAGDEAGYIVGMSTCYPSPGSVKISAGETLTLVSNYSNERSHTGVMGLFYILVADSLEKHEKSALYAPTKALKTIMTSKFVWPIVLFGVALVAILVLVFKGRKGRGGEGPFHPPFSTAAPPPSFAATINILASRSSRLILESRRQ</sequence>
<evidence type="ECO:0000313" key="4">
    <source>
        <dbReference type="Proteomes" id="UP000653305"/>
    </source>
</evidence>
<organism evidence="3 4">
    <name type="scientific">Phtheirospermum japonicum</name>
    <dbReference type="NCBI Taxonomy" id="374723"/>
    <lineage>
        <taxon>Eukaryota</taxon>
        <taxon>Viridiplantae</taxon>
        <taxon>Streptophyta</taxon>
        <taxon>Embryophyta</taxon>
        <taxon>Tracheophyta</taxon>
        <taxon>Spermatophyta</taxon>
        <taxon>Magnoliopsida</taxon>
        <taxon>eudicotyledons</taxon>
        <taxon>Gunneridae</taxon>
        <taxon>Pentapetalae</taxon>
        <taxon>asterids</taxon>
        <taxon>lamiids</taxon>
        <taxon>Lamiales</taxon>
        <taxon>Orobanchaceae</taxon>
        <taxon>Orobanchaceae incertae sedis</taxon>
        <taxon>Phtheirospermum</taxon>
    </lineage>
</organism>
<protein>
    <submittedName>
        <fullName evidence="3">Uncharacterized protein</fullName>
    </submittedName>
</protein>
<comment type="caution">
    <text evidence="3">The sequence shown here is derived from an EMBL/GenBank/DDBJ whole genome shotgun (WGS) entry which is preliminary data.</text>
</comment>
<reference evidence="3" key="1">
    <citation type="submission" date="2020-07" db="EMBL/GenBank/DDBJ databases">
        <title>Ethylene signaling mediates host invasion by parasitic plants.</title>
        <authorList>
            <person name="Yoshida S."/>
        </authorList>
    </citation>
    <scope>NUCLEOTIDE SEQUENCE</scope>
    <source>
        <strain evidence="3">Okayama</strain>
    </source>
</reference>
<name>A0A830DP95_9LAMI</name>
<accession>A0A830DP95</accession>
<evidence type="ECO:0000256" key="1">
    <source>
        <dbReference type="SAM" id="Phobius"/>
    </source>
</evidence>
<gene>
    <name evidence="3" type="ORF">PHJA_002896300</name>
</gene>
<keyword evidence="2" id="KW-0732">Signal</keyword>
<dbReference type="AlphaFoldDB" id="A0A830DP95"/>
<dbReference type="PANTHER" id="PTHR33390">
    <property type="entry name" value="STRESS UP-REGULATED NOD 19 PROTEIN"/>
    <property type="match status" value="1"/>
</dbReference>
<dbReference type="Proteomes" id="UP000653305">
    <property type="component" value="Unassembled WGS sequence"/>
</dbReference>